<feature type="signal peptide" evidence="18">
    <location>
        <begin position="1"/>
        <end position="19"/>
    </location>
</feature>
<dbReference type="GO" id="GO:0031222">
    <property type="term" value="P:arabinan catabolic process"/>
    <property type="evidence" value="ECO:0007669"/>
    <property type="project" value="UniProtKB-UniPathway"/>
</dbReference>
<evidence type="ECO:0000256" key="10">
    <source>
        <dbReference type="ARBA" id="ARBA00023180"/>
    </source>
</evidence>
<dbReference type="CDD" id="cd18831">
    <property type="entry name" value="GH43_AnAbnA-like"/>
    <property type="match status" value="1"/>
</dbReference>
<keyword evidence="7" id="KW-0858">Xylan degradation</keyword>
<evidence type="ECO:0000256" key="15">
    <source>
        <dbReference type="PIRNR" id="PIRNR026534"/>
    </source>
</evidence>
<keyword evidence="9 15" id="KW-0378">Hydrolase</keyword>
<evidence type="ECO:0000256" key="8">
    <source>
        <dbReference type="ARBA" id="ARBA00022729"/>
    </source>
</evidence>
<comment type="pathway">
    <text evidence="3 15">Glycan metabolism; L-arabinan degradation.</text>
</comment>
<proteinExistence type="inferred from homology"/>
<dbReference type="InterPro" id="IPR006710">
    <property type="entry name" value="Glyco_hydro_43"/>
</dbReference>
<dbReference type="Proteomes" id="UP000184383">
    <property type="component" value="Unassembled WGS sequence"/>
</dbReference>
<evidence type="ECO:0000256" key="5">
    <source>
        <dbReference type="ARBA" id="ARBA00012586"/>
    </source>
</evidence>
<dbReference type="PANTHER" id="PTHR43301">
    <property type="entry name" value="ARABINAN ENDO-1,5-ALPHA-L-ARABINOSIDASE"/>
    <property type="match status" value="1"/>
</dbReference>
<dbReference type="GeneID" id="63749475"/>
<evidence type="ECO:0000313" key="20">
    <source>
        <dbReference type="Proteomes" id="UP000184383"/>
    </source>
</evidence>
<dbReference type="Pfam" id="PF04616">
    <property type="entry name" value="Glyco_hydro_43"/>
    <property type="match status" value="1"/>
</dbReference>
<dbReference type="GO" id="GO:0046558">
    <property type="term" value="F:arabinan endo-1,5-alpha-L-arabinosidase activity"/>
    <property type="evidence" value="ECO:0007669"/>
    <property type="project" value="UniProtKB-EC"/>
</dbReference>
<keyword evidence="10" id="KW-0325">Glycoprotein</keyword>
<evidence type="ECO:0000256" key="12">
    <source>
        <dbReference type="ARBA" id="ARBA00023295"/>
    </source>
</evidence>
<comment type="function">
    <text evidence="14">Endo-1,5-alpha-L-arabinanase involved in degradation of pectin. Its preferred substrate is linear 1,5-alpha-L-arabinan.</text>
</comment>
<keyword evidence="8 18" id="KW-0732">Signal</keyword>
<dbReference type="InterPro" id="IPR016840">
    <property type="entry name" value="Glyco_hydro_43_endo_a_Ara-ase"/>
</dbReference>
<keyword evidence="20" id="KW-1185">Reference proteome</keyword>
<evidence type="ECO:0000256" key="16">
    <source>
        <dbReference type="PIRSR" id="PIRSR606710-1"/>
    </source>
</evidence>
<dbReference type="STRING" id="1073089.A0A1L9R9I7"/>
<dbReference type="InterPro" id="IPR023296">
    <property type="entry name" value="Glyco_hydro_beta-prop_sf"/>
</dbReference>
<evidence type="ECO:0000256" key="9">
    <source>
        <dbReference type="ARBA" id="ARBA00022801"/>
    </source>
</evidence>
<evidence type="ECO:0000256" key="18">
    <source>
        <dbReference type="SAM" id="SignalP"/>
    </source>
</evidence>
<dbReference type="InterPro" id="IPR050727">
    <property type="entry name" value="GH43_arabinanases"/>
</dbReference>
<evidence type="ECO:0000256" key="11">
    <source>
        <dbReference type="ARBA" id="ARBA00023277"/>
    </source>
</evidence>
<dbReference type="PIRSF" id="PIRSF026534">
    <property type="entry name" value="Endo_alpha-L-arabinosidase"/>
    <property type="match status" value="1"/>
</dbReference>
<reference evidence="20" key="1">
    <citation type="journal article" date="2017" name="Genome Biol.">
        <title>Comparative genomics reveals high biological diversity and specific adaptations in the industrially and medically important fungal genus Aspergillus.</title>
        <authorList>
            <person name="de Vries R.P."/>
            <person name="Riley R."/>
            <person name="Wiebenga A."/>
            <person name="Aguilar-Osorio G."/>
            <person name="Amillis S."/>
            <person name="Uchima C.A."/>
            <person name="Anderluh G."/>
            <person name="Asadollahi M."/>
            <person name="Askin M."/>
            <person name="Barry K."/>
            <person name="Battaglia E."/>
            <person name="Bayram O."/>
            <person name="Benocci T."/>
            <person name="Braus-Stromeyer S.A."/>
            <person name="Caldana C."/>
            <person name="Canovas D."/>
            <person name="Cerqueira G.C."/>
            <person name="Chen F."/>
            <person name="Chen W."/>
            <person name="Choi C."/>
            <person name="Clum A."/>
            <person name="Dos Santos R.A."/>
            <person name="Damasio A.R."/>
            <person name="Diallinas G."/>
            <person name="Emri T."/>
            <person name="Fekete E."/>
            <person name="Flipphi M."/>
            <person name="Freyberg S."/>
            <person name="Gallo A."/>
            <person name="Gournas C."/>
            <person name="Habgood R."/>
            <person name="Hainaut M."/>
            <person name="Harispe M.L."/>
            <person name="Henrissat B."/>
            <person name="Hilden K.S."/>
            <person name="Hope R."/>
            <person name="Hossain A."/>
            <person name="Karabika E."/>
            <person name="Karaffa L."/>
            <person name="Karanyi Z."/>
            <person name="Krasevec N."/>
            <person name="Kuo A."/>
            <person name="Kusch H."/>
            <person name="LaButti K."/>
            <person name="Lagendijk E.L."/>
            <person name="Lapidus A."/>
            <person name="Levasseur A."/>
            <person name="Lindquist E."/>
            <person name="Lipzen A."/>
            <person name="Logrieco A.F."/>
            <person name="MacCabe A."/>
            <person name="Maekelae M.R."/>
            <person name="Malavazi I."/>
            <person name="Melin P."/>
            <person name="Meyer V."/>
            <person name="Mielnichuk N."/>
            <person name="Miskei M."/>
            <person name="Molnar A.P."/>
            <person name="Mule G."/>
            <person name="Ngan C.Y."/>
            <person name="Orejas M."/>
            <person name="Orosz E."/>
            <person name="Ouedraogo J.P."/>
            <person name="Overkamp K.M."/>
            <person name="Park H.-S."/>
            <person name="Perrone G."/>
            <person name="Piumi F."/>
            <person name="Punt P.J."/>
            <person name="Ram A.F."/>
            <person name="Ramon A."/>
            <person name="Rauscher S."/>
            <person name="Record E."/>
            <person name="Riano-Pachon D.M."/>
            <person name="Robert V."/>
            <person name="Roehrig J."/>
            <person name="Ruller R."/>
            <person name="Salamov A."/>
            <person name="Salih N.S."/>
            <person name="Samson R.A."/>
            <person name="Sandor E."/>
            <person name="Sanguinetti M."/>
            <person name="Schuetze T."/>
            <person name="Sepcic K."/>
            <person name="Shelest E."/>
            <person name="Sherlock G."/>
            <person name="Sophianopoulou V."/>
            <person name="Squina F.M."/>
            <person name="Sun H."/>
            <person name="Susca A."/>
            <person name="Todd R.B."/>
            <person name="Tsang A."/>
            <person name="Unkles S.E."/>
            <person name="van de Wiele N."/>
            <person name="van Rossen-Uffink D."/>
            <person name="Oliveira J.V."/>
            <person name="Vesth T.C."/>
            <person name="Visser J."/>
            <person name="Yu J.-H."/>
            <person name="Zhou M."/>
            <person name="Andersen M.R."/>
            <person name="Archer D.B."/>
            <person name="Baker S.E."/>
            <person name="Benoit I."/>
            <person name="Brakhage A.A."/>
            <person name="Braus G.H."/>
            <person name="Fischer R."/>
            <person name="Frisvad J.C."/>
            <person name="Goldman G.H."/>
            <person name="Houbraken J."/>
            <person name="Oakley B."/>
            <person name="Pocsi I."/>
            <person name="Scazzocchio C."/>
            <person name="Seiboth B."/>
            <person name="vanKuyk P.A."/>
            <person name="Wortman J."/>
            <person name="Dyer P.S."/>
            <person name="Grigoriev I.V."/>
        </authorList>
    </citation>
    <scope>NUCLEOTIDE SEQUENCE [LARGE SCALE GENOMIC DNA]</scope>
    <source>
        <strain evidence="20">DTO 134E9</strain>
    </source>
</reference>
<keyword evidence="6" id="KW-0964">Secreted</keyword>
<evidence type="ECO:0000256" key="6">
    <source>
        <dbReference type="ARBA" id="ARBA00022525"/>
    </source>
</evidence>
<keyword evidence="11" id="KW-0119">Carbohydrate metabolism</keyword>
<dbReference type="PANTHER" id="PTHR43301:SF4">
    <property type="entry name" value="ARABINAN ENDO-1,5-ALPHA-L-ARABINOSIDASE B"/>
    <property type="match status" value="1"/>
</dbReference>
<keyword evidence="13" id="KW-0624">Polysaccharide degradation</keyword>
<evidence type="ECO:0000256" key="3">
    <source>
        <dbReference type="ARBA" id="ARBA00004834"/>
    </source>
</evidence>
<dbReference type="RefSeq" id="XP_040685257.1">
    <property type="nucleotide sequence ID" value="XM_040833627.1"/>
</dbReference>
<dbReference type="VEuPathDB" id="FungiDB:ASPWEDRAFT_32205"/>
<feature type="chain" id="PRO_5012408744" description="Arabinan endo-1,5-alpha-L-arabinosidase" evidence="18">
    <location>
        <begin position="20"/>
        <end position="362"/>
    </location>
</feature>
<evidence type="ECO:0000256" key="1">
    <source>
        <dbReference type="ARBA" id="ARBA00000375"/>
    </source>
</evidence>
<dbReference type="Gene3D" id="2.115.10.20">
    <property type="entry name" value="Glycosyl hydrolase domain, family 43"/>
    <property type="match status" value="1"/>
</dbReference>
<name>A0A1L9R9I7_ASPWE</name>
<keyword evidence="12 15" id="KW-0326">Glycosidase</keyword>
<feature type="active site" description="Proton acceptor" evidence="16">
    <location>
        <position position="47"/>
    </location>
</feature>
<dbReference type="UniPathway" id="UPA00667"/>
<accession>A0A1L9R9I7</accession>
<organism evidence="19 20">
    <name type="scientific">Aspergillus wentii DTO 134E9</name>
    <dbReference type="NCBI Taxonomy" id="1073089"/>
    <lineage>
        <taxon>Eukaryota</taxon>
        <taxon>Fungi</taxon>
        <taxon>Dikarya</taxon>
        <taxon>Ascomycota</taxon>
        <taxon>Pezizomycotina</taxon>
        <taxon>Eurotiomycetes</taxon>
        <taxon>Eurotiomycetidae</taxon>
        <taxon>Eurotiales</taxon>
        <taxon>Aspergillaceae</taxon>
        <taxon>Aspergillus</taxon>
        <taxon>Aspergillus subgen. Cremei</taxon>
    </lineage>
</organism>
<comment type="similarity">
    <text evidence="4 15">Belongs to the glycosyl hydrolase 43 family.</text>
</comment>
<gene>
    <name evidence="19" type="ORF">ASPWEDRAFT_32205</name>
</gene>
<dbReference type="GO" id="GO:0045493">
    <property type="term" value="P:xylan catabolic process"/>
    <property type="evidence" value="ECO:0007669"/>
    <property type="project" value="UniProtKB-KW"/>
</dbReference>
<evidence type="ECO:0000256" key="2">
    <source>
        <dbReference type="ARBA" id="ARBA00004613"/>
    </source>
</evidence>
<comment type="subcellular location">
    <subcellularLocation>
        <location evidence="2">Secreted</location>
    </subcellularLocation>
</comment>
<comment type="catalytic activity">
    <reaction evidence="1 15">
        <text>Endohydrolysis of (1-&gt;5)-alpha-arabinofuranosidic linkages in (1-&gt;5)-arabinans.</text>
        <dbReference type="EC" id="3.2.1.99"/>
    </reaction>
</comment>
<evidence type="ECO:0000256" key="7">
    <source>
        <dbReference type="ARBA" id="ARBA00022651"/>
    </source>
</evidence>
<dbReference type="OrthoDB" id="195678at2759"/>
<sequence length="362" mass="39007">MVRLLPSLSIFSLAAVGTALPQGPVNFPRDPDATFPPTHGTELRIHDPTIIKVGPTYYSYGVGEHMVIHEAPSMDGPWQQTGHVLDAESVIPKGDRKAPWAPTTIQLGDTFYIYYCVSVSGCRDSAIGVATSKTPGPGDWTDHGAIFESGSGPGSDQTPFNSSNAIDPAVLVESDGKGYVSFGSYWSGIWQVPLGEDLISPGDVSQANHLAYAPKAMFPGSTNPEHPECADPSGGRPVEGSFISYHAPWYYLWFSYGQCCGFDLNNLPPPGDEYHIRVGRSVSPHGPFVDKDGVDLVDGGGTTVYGSNRDVYAPGGNGVLVDEDGDKLFYHYQNKTVSITDFWDARMGWNKLEYPGGWPVAV</sequence>
<feature type="active site" description="Proton donor" evidence="16">
    <location>
        <position position="239"/>
    </location>
</feature>
<feature type="site" description="Important for catalytic activity, responsible for pKa modulation of the active site Glu and correct orientation of both the proton donor and substrate" evidence="17">
    <location>
        <position position="167"/>
    </location>
</feature>
<dbReference type="EMBL" id="KV878216">
    <property type="protein sequence ID" value="OJJ31580.1"/>
    <property type="molecule type" value="Genomic_DNA"/>
</dbReference>
<evidence type="ECO:0000256" key="13">
    <source>
        <dbReference type="ARBA" id="ARBA00023326"/>
    </source>
</evidence>
<dbReference type="EC" id="3.2.1.99" evidence="5 15"/>
<dbReference type="GO" id="GO:0005576">
    <property type="term" value="C:extracellular region"/>
    <property type="evidence" value="ECO:0007669"/>
    <property type="project" value="UniProtKB-SubCell"/>
</dbReference>
<dbReference type="AlphaFoldDB" id="A0A1L9R9I7"/>
<evidence type="ECO:0000256" key="17">
    <source>
        <dbReference type="PIRSR" id="PIRSR606710-2"/>
    </source>
</evidence>
<evidence type="ECO:0000256" key="4">
    <source>
        <dbReference type="ARBA" id="ARBA00009865"/>
    </source>
</evidence>
<protein>
    <recommendedName>
        <fullName evidence="5 15">Arabinan endo-1,5-alpha-L-arabinosidase</fullName>
        <ecNumber evidence="5 15">3.2.1.99</ecNumber>
    </recommendedName>
</protein>
<dbReference type="SUPFAM" id="SSF75005">
    <property type="entry name" value="Arabinanase/levansucrase/invertase"/>
    <property type="match status" value="1"/>
</dbReference>
<evidence type="ECO:0000313" key="19">
    <source>
        <dbReference type="EMBL" id="OJJ31580.1"/>
    </source>
</evidence>
<evidence type="ECO:0000256" key="14">
    <source>
        <dbReference type="ARBA" id="ARBA00025221"/>
    </source>
</evidence>